<name>A0ABU0R633_9MICO</name>
<sequence>MTITVWGTDGQSSVENIPVANEAQRLDVFNRVTYLQSLIGQERHRLGR</sequence>
<accession>A0ABU0R633</accession>
<proteinExistence type="predicted"/>
<keyword evidence="2" id="KW-1185">Reference proteome</keyword>
<reference evidence="1 2" key="1">
    <citation type="submission" date="2023-07" db="EMBL/GenBank/DDBJ databases">
        <title>Comparative genomics of wheat-associated soil bacteria to identify genetic determinants of phenazine resistance.</title>
        <authorList>
            <person name="Mouncey N."/>
        </authorList>
    </citation>
    <scope>NUCLEOTIDE SEQUENCE [LARGE SCALE GENOMIC DNA]</scope>
    <source>
        <strain evidence="1 2">V3I3</strain>
    </source>
</reference>
<organism evidence="1 2">
    <name type="scientific">Agromyces ramosus</name>
    <dbReference type="NCBI Taxonomy" id="33879"/>
    <lineage>
        <taxon>Bacteria</taxon>
        <taxon>Bacillati</taxon>
        <taxon>Actinomycetota</taxon>
        <taxon>Actinomycetes</taxon>
        <taxon>Micrococcales</taxon>
        <taxon>Microbacteriaceae</taxon>
        <taxon>Agromyces</taxon>
    </lineage>
</organism>
<protein>
    <submittedName>
        <fullName evidence="1">Uncharacterized protein</fullName>
    </submittedName>
</protein>
<dbReference type="Proteomes" id="UP001239083">
    <property type="component" value="Unassembled WGS sequence"/>
</dbReference>
<dbReference type="EMBL" id="JAUSYY010000001">
    <property type="protein sequence ID" value="MDQ0893548.1"/>
    <property type="molecule type" value="Genomic_DNA"/>
</dbReference>
<dbReference type="RefSeq" id="WP_307040053.1">
    <property type="nucleotide sequence ID" value="NZ_JAUSYY010000001.1"/>
</dbReference>
<gene>
    <name evidence="1" type="ORF">QFZ26_001103</name>
</gene>
<evidence type="ECO:0000313" key="2">
    <source>
        <dbReference type="Proteomes" id="UP001239083"/>
    </source>
</evidence>
<comment type="caution">
    <text evidence="1">The sequence shown here is derived from an EMBL/GenBank/DDBJ whole genome shotgun (WGS) entry which is preliminary data.</text>
</comment>
<evidence type="ECO:0000313" key="1">
    <source>
        <dbReference type="EMBL" id="MDQ0893548.1"/>
    </source>
</evidence>